<accession>A0A8H9HZI8</accession>
<dbReference type="AlphaFoldDB" id="A0A1E7N2L6"/>
<comment type="caution">
    <text evidence="4">The sequence shown here is derived from an EMBL/GenBank/DDBJ whole genome shotgun (WGS) entry which is preliminary data.</text>
</comment>
<name>A0A1E7N2L6_KITAU</name>
<dbReference type="Proteomes" id="UP000037395">
    <property type="component" value="Unassembled WGS sequence"/>
</dbReference>
<reference evidence="3" key="5">
    <citation type="submission" date="2020-09" db="EMBL/GenBank/DDBJ databases">
        <authorList>
            <person name="Sun Q."/>
            <person name="Ohkuma M."/>
        </authorList>
    </citation>
    <scope>NUCLEOTIDE SEQUENCE</scope>
    <source>
        <strain evidence="3">JCM 4434</strain>
    </source>
</reference>
<dbReference type="Pfam" id="PF01833">
    <property type="entry name" value="TIG"/>
    <property type="match status" value="2"/>
</dbReference>
<dbReference type="SUPFAM" id="SSF81296">
    <property type="entry name" value="E set domains"/>
    <property type="match status" value="2"/>
</dbReference>
<dbReference type="OrthoDB" id="4169338at2"/>
<dbReference type="SMART" id="SM00429">
    <property type="entry name" value="IPT"/>
    <property type="match status" value="2"/>
</dbReference>
<dbReference type="RefSeq" id="WP_050366420.1">
    <property type="nucleotide sequence ID" value="NZ_BMUB01000023.1"/>
</dbReference>
<keyword evidence="1" id="KW-0732">Signal</keyword>
<feature type="domain" description="IPT/TIG" evidence="2">
    <location>
        <begin position="176"/>
        <end position="254"/>
    </location>
</feature>
<dbReference type="InterPro" id="IPR013783">
    <property type="entry name" value="Ig-like_fold"/>
</dbReference>
<dbReference type="Gene3D" id="2.60.40.10">
    <property type="entry name" value="Immunoglobulins"/>
    <property type="match status" value="2"/>
</dbReference>
<feature type="chain" id="PRO_5015063974" description="IPT/TIG domain-containing protein" evidence="1">
    <location>
        <begin position="27"/>
        <end position="344"/>
    </location>
</feature>
<evidence type="ECO:0000313" key="5">
    <source>
        <dbReference type="Proteomes" id="UP000037395"/>
    </source>
</evidence>
<keyword evidence="5" id="KW-1185">Reference proteome</keyword>
<evidence type="ECO:0000259" key="2">
    <source>
        <dbReference type="SMART" id="SM00429"/>
    </source>
</evidence>
<accession>A0A1E7N2L6</accession>
<feature type="domain" description="IPT/TIG" evidence="2">
    <location>
        <begin position="263"/>
        <end position="343"/>
    </location>
</feature>
<sequence length="344" mass="33134">MITRLAAASLGAALSMTLLTTGAAVAAPAGTPSTSAQHVTVSQSGNYPGGFFTSGNMAASWVSSGTSDLTGPTHFTVDLPPGVTTDGAMFYSTPYDYTFTETLSPDGRHLEAVLTGTRVVGKSEFMKLSLRTTPGVPVAGVITVTAANPNDTDPTGHVSRYDLGSGSQLPATVQAAPAVTGLGTTTGPGAGGTPVTVSGSNLAHGMVLVGGVPAAGTCTDTACTVTTPGGSGSAPVSVVTPGGTATAPAGFDYTGAAPPAPPAPVVSSLTTTSGPVTGGTGVYVQGANLTYGSIAFGGVPAAHVSCGPSFCSATAPAGAAPGLVDVTVTTAGGTSAPVTYTYTA</sequence>
<proteinExistence type="predicted"/>
<evidence type="ECO:0000313" key="3">
    <source>
        <dbReference type="EMBL" id="GGU99951.1"/>
    </source>
</evidence>
<dbReference type="InterPro" id="IPR014756">
    <property type="entry name" value="Ig_E-set"/>
</dbReference>
<reference evidence="4 5" key="2">
    <citation type="submission" date="2014-07" db="EMBL/GenBank/DDBJ databases">
        <authorList>
            <person name="Zhang J.E."/>
            <person name="Yang H."/>
            <person name="Guo J."/>
            <person name="Deng Z."/>
            <person name="Luo H."/>
            <person name="Luo M."/>
            <person name="Zhao B."/>
        </authorList>
    </citation>
    <scope>NUCLEOTIDE SEQUENCE [LARGE SCALE GENOMIC DNA]</scope>
    <source>
        <strain evidence="4">ATCC 10762</strain>
        <strain evidence="5">ATCC 10762 / DSM 40127 / CCM 3239 / JCM 4008 / LMG 5968 / NBRC 12843 / NCIMB 8234 / A-377</strain>
    </source>
</reference>
<organism evidence="4 5">
    <name type="scientific">Kitasatospora aureofaciens</name>
    <name type="common">Streptomyces aureofaciens</name>
    <dbReference type="NCBI Taxonomy" id="1894"/>
    <lineage>
        <taxon>Bacteria</taxon>
        <taxon>Bacillati</taxon>
        <taxon>Actinomycetota</taxon>
        <taxon>Actinomycetes</taxon>
        <taxon>Kitasatosporales</taxon>
        <taxon>Streptomycetaceae</taxon>
        <taxon>Kitasatospora</taxon>
    </lineage>
</organism>
<dbReference type="EMBL" id="BMUB01000023">
    <property type="protein sequence ID" value="GGU99951.1"/>
    <property type="molecule type" value="Genomic_DNA"/>
</dbReference>
<dbReference type="GeneID" id="97489247"/>
<dbReference type="InterPro" id="IPR002909">
    <property type="entry name" value="IPT_dom"/>
</dbReference>
<feature type="signal peptide" evidence="1">
    <location>
        <begin position="1"/>
        <end position="26"/>
    </location>
</feature>
<reference evidence="4" key="3">
    <citation type="submission" date="2016-08" db="EMBL/GenBank/DDBJ databases">
        <title>Sequencing, Assembly and Comparative Genomics of S. aureofaciens ATCC 10762.</title>
        <authorList>
            <person name="Gradnigo J.S."/>
            <person name="Johnson N."/>
            <person name="Somerville G.A."/>
        </authorList>
    </citation>
    <scope>NUCLEOTIDE SEQUENCE [LARGE SCALE GENOMIC DNA]</scope>
    <source>
        <strain evidence="4">ATCC 10762</strain>
    </source>
</reference>
<dbReference type="KEGG" id="kau:B6264_27120"/>
<dbReference type="GO" id="GO:0005975">
    <property type="term" value="P:carbohydrate metabolic process"/>
    <property type="evidence" value="ECO:0007669"/>
    <property type="project" value="UniProtKB-ARBA"/>
</dbReference>
<evidence type="ECO:0000256" key="1">
    <source>
        <dbReference type="SAM" id="SignalP"/>
    </source>
</evidence>
<gene>
    <name evidence="3" type="ORF">GCM10010502_63090</name>
    <name evidence="4" type="ORF">HS99_0035105</name>
</gene>
<evidence type="ECO:0000313" key="4">
    <source>
        <dbReference type="EMBL" id="OEV34938.1"/>
    </source>
</evidence>
<reference evidence="3" key="1">
    <citation type="journal article" date="2014" name="Int. J. Syst. Evol. Microbiol.">
        <title>Complete genome sequence of Corynebacterium casei LMG S-19264T (=DSM 44701T), isolated from a smear-ripened cheese.</title>
        <authorList>
            <consortium name="US DOE Joint Genome Institute (JGI-PGF)"/>
            <person name="Walter F."/>
            <person name="Albersmeier A."/>
            <person name="Kalinowski J."/>
            <person name="Ruckert C."/>
        </authorList>
    </citation>
    <scope>NUCLEOTIDE SEQUENCE</scope>
    <source>
        <strain evidence="3">JCM 4434</strain>
    </source>
</reference>
<dbReference type="Proteomes" id="UP000610124">
    <property type="component" value="Unassembled WGS sequence"/>
</dbReference>
<protein>
    <recommendedName>
        <fullName evidence="2">IPT/TIG domain-containing protein</fullName>
    </recommendedName>
</protein>
<reference evidence="5" key="4">
    <citation type="submission" date="2016-08" db="EMBL/GenBank/DDBJ databases">
        <title>Sequencing, assembly and comparative genomics of S. aureofaciens ATCC 10762.</title>
        <authorList>
            <person name="Gradnigo J.S."/>
            <person name="Johnson N."/>
            <person name="Somerville G.A."/>
        </authorList>
    </citation>
    <scope>NUCLEOTIDE SEQUENCE [LARGE SCALE GENOMIC DNA]</scope>
    <source>
        <strain evidence="5">ATCC 10762 / DSM 40127 / CCM 3239 / JCM 4008 / LMG 5968 / NBRC 12843 / NCIMB 8234 / A-377</strain>
    </source>
</reference>
<dbReference type="EMBL" id="JPRF03000042">
    <property type="protein sequence ID" value="OEV34938.1"/>
    <property type="molecule type" value="Genomic_DNA"/>
</dbReference>